<evidence type="ECO:0000256" key="4">
    <source>
        <dbReference type="ARBA" id="ARBA00022670"/>
    </source>
</evidence>
<dbReference type="PANTHER" id="PTHR39188">
    <property type="entry name" value="MEMBRANE-ASSOCIATED ZINC METALLOPROTEASE M50B"/>
    <property type="match status" value="1"/>
</dbReference>
<comment type="subcellular location">
    <subcellularLocation>
        <location evidence="2">Membrane</location>
        <topology evidence="2">Multi-pass membrane protein</topology>
    </subcellularLocation>
</comment>
<keyword evidence="8" id="KW-0862">Zinc</keyword>
<evidence type="ECO:0000256" key="8">
    <source>
        <dbReference type="ARBA" id="ARBA00022833"/>
    </source>
</evidence>
<reference evidence="14" key="1">
    <citation type="journal article" date="2014" name="Int. J. Syst. Evol. Microbiol.">
        <title>Complete genome sequence of Corynebacterium casei LMG S-19264T (=DSM 44701T), isolated from a smear-ripened cheese.</title>
        <authorList>
            <consortium name="US DOE Joint Genome Institute (JGI-PGF)"/>
            <person name="Walter F."/>
            <person name="Albersmeier A."/>
            <person name="Kalinowski J."/>
            <person name="Ruckert C."/>
        </authorList>
    </citation>
    <scope>NUCLEOTIDE SEQUENCE</scope>
    <source>
        <strain evidence="14">CGMCC 1.12754</strain>
    </source>
</reference>
<feature type="transmembrane region" description="Helical" evidence="12">
    <location>
        <begin position="159"/>
        <end position="192"/>
    </location>
</feature>
<evidence type="ECO:0000313" key="14">
    <source>
        <dbReference type="EMBL" id="GGG62516.1"/>
    </source>
</evidence>
<evidence type="ECO:0000259" key="13">
    <source>
        <dbReference type="Pfam" id="PF02163"/>
    </source>
</evidence>
<evidence type="ECO:0000256" key="12">
    <source>
        <dbReference type="SAM" id="Phobius"/>
    </source>
</evidence>
<dbReference type="RefSeq" id="WP_188453513.1">
    <property type="nucleotide sequence ID" value="NZ_BMFR01000001.1"/>
</dbReference>
<keyword evidence="7" id="KW-0378">Hydrolase</keyword>
<dbReference type="CDD" id="cd06161">
    <property type="entry name" value="S2P-M50_SpoIVFB"/>
    <property type="match status" value="1"/>
</dbReference>
<dbReference type="GO" id="GO:0046872">
    <property type="term" value="F:metal ion binding"/>
    <property type="evidence" value="ECO:0007669"/>
    <property type="project" value="UniProtKB-KW"/>
</dbReference>
<comment type="cofactor">
    <cofactor evidence="1">
        <name>Zn(2+)</name>
        <dbReference type="ChEBI" id="CHEBI:29105"/>
    </cofactor>
</comment>
<feature type="transmembrane region" description="Helical" evidence="12">
    <location>
        <begin position="84"/>
        <end position="105"/>
    </location>
</feature>
<dbReference type="Proteomes" id="UP000622860">
    <property type="component" value="Unassembled WGS sequence"/>
</dbReference>
<feature type="transmembrane region" description="Helical" evidence="12">
    <location>
        <begin position="16"/>
        <end position="42"/>
    </location>
</feature>
<dbReference type="GO" id="GO:0008237">
    <property type="term" value="F:metallopeptidase activity"/>
    <property type="evidence" value="ECO:0007669"/>
    <property type="project" value="UniProtKB-KW"/>
</dbReference>
<evidence type="ECO:0000256" key="3">
    <source>
        <dbReference type="ARBA" id="ARBA00007931"/>
    </source>
</evidence>
<keyword evidence="9 12" id="KW-1133">Transmembrane helix</keyword>
<keyword evidence="4" id="KW-0645">Protease</keyword>
<keyword evidence="10" id="KW-0482">Metalloprotease</keyword>
<comment type="similarity">
    <text evidence="3">Belongs to the peptidase M50B family.</text>
</comment>
<keyword evidence="6" id="KW-0479">Metal-binding</keyword>
<feature type="domain" description="Peptidase M50" evidence="13">
    <location>
        <begin position="33"/>
        <end position="104"/>
    </location>
</feature>
<keyword evidence="5 12" id="KW-0812">Transmembrane</keyword>
<evidence type="ECO:0000256" key="7">
    <source>
        <dbReference type="ARBA" id="ARBA00022801"/>
    </source>
</evidence>
<evidence type="ECO:0000256" key="6">
    <source>
        <dbReference type="ARBA" id="ARBA00022723"/>
    </source>
</evidence>
<keyword evidence="15" id="KW-1185">Reference proteome</keyword>
<evidence type="ECO:0000256" key="11">
    <source>
        <dbReference type="ARBA" id="ARBA00023136"/>
    </source>
</evidence>
<sequence>MTILHKIVPTIHIHPILLLFIGIAFITGTFVELFVILSIVLIHELGHYVMAHFFKWRVRSIMLWIFGGVMDTDEHGNRPFHEEALVTIAGPFQHIAIYGLLLFFSNAEIFPPSILEIMFFYNTVIFLFNLLPVWPLDGGKLLFLSLSAIFPYRKAYHSVILISLAACLIIILLQLFVLPFTLSSVVLMLFLLKENRVEWKQRYYVFIRFLLKRYQNRNLRINGVRPIVVPHQSSLIEVFEHFRREKKHPIYIIYPDDERKAIDENDCLRSYFYDKQYSKTIGEIARSIY</sequence>
<dbReference type="InterPro" id="IPR008915">
    <property type="entry name" value="Peptidase_M50"/>
</dbReference>
<proteinExistence type="inferred from homology"/>
<dbReference type="Pfam" id="PF02163">
    <property type="entry name" value="Peptidase_M50"/>
    <property type="match status" value="2"/>
</dbReference>
<evidence type="ECO:0000256" key="10">
    <source>
        <dbReference type="ARBA" id="ARBA00023049"/>
    </source>
</evidence>
<dbReference type="GO" id="GO:0016020">
    <property type="term" value="C:membrane"/>
    <property type="evidence" value="ECO:0007669"/>
    <property type="project" value="UniProtKB-SubCell"/>
</dbReference>
<evidence type="ECO:0000256" key="9">
    <source>
        <dbReference type="ARBA" id="ARBA00022989"/>
    </source>
</evidence>
<comment type="caution">
    <text evidence="14">The sequence shown here is derived from an EMBL/GenBank/DDBJ whole genome shotgun (WGS) entry which is preliminary data.</text>
</comment>
<evidence type="ECO:0000313" key="15">
    <source>
        <dbReference type="Proteomes" id="UP000622860"/>
    </source>
</evidence>
<protein>
    <submittedName>
        <fullName evidence="14">Stage IV sporulation protein FB</fullName>
    </submittedName>
</protein>
<reference evidence="14" key="2">
    <citation type="submission" date="2020-09" db="EMBL/GenBank/DDBJ databases">
        <authorList>
            <person name="Sun Q."/>
            <person name="Zhou Y."/>
        </authorList>
    </citation>
    <scope>NUCLEOTIDE SEQUENCE</scope>
    <source>
        <strain evidence="14">CGMCC 1.12754</strain>
    </source>
</reference>
<gene>
    <name evidence="14" type="primary">spoIVFB</name>
    <name evidence="14" type="ORF">GCM10011398_02330</name>
</gene>
<name>A0A917LWS0_9BACI</name>
<keyword evidence="11 12" id="KW-0472">Membrane</keyword>
<dbReference type="AlphaFoldDB" id="A0A917LWS0"/>
<dbReference type="EMBL" id="BMFR01000001">
    <property type="protein sequence ID" value="GGG62516.1"/>
    <property type="molecule type" value="Genomic_DNA"/>
</dbReference>
<dbReference type="PANTHER" id="PTHR39188:SF3">
    <property type="entry name" value="STAGE IV SPORULATION PROTEIN FB"/>
    <property type="match status" value="1"/>
</dbReference>
<evidence type="ECO:0000256" key="2">
    <source>
        <dbReference type="ARBA" id="ARBA00004141"/>
    </source>
</evidence>
<organism evidence="14 15">
    <name type="scientific">Virgibacillus oceani</name>
    <dbReference type="NCBI Taxonomy" id="1479511"/>
    <lineage>
        <taxon>Bacteria</taxon>
        <taxon>Bacillati</taxon>
        <taxon>Bacillota</taxon>
        <taxon>Bacilli</taxon>
        <taxon>Bacillales</taxon>
        <taxon>Bacillaceae</taxon>
        <taxon>Virgibacillus</taxon>
    </lineage>
</organism>
<feature type="transmembrane region" description="Helical" evidence="12">
    <location>
        <begin position="117"/>
        <end position="136"/>
    </location>
</feature>
<feature type="domain" description="Peptidase M50" evidence="13">
    <location>
        <begin position="113"/>
        <end position="168"/>
    </location>
</feature>
<evidence type="ECO:0000256" key="5">
    <source>
        <dbReference type="ARBA" id="ARBA00022692"/>
    </source>
</evidence>
<evidence type="ECO:0000256" key="1">
    <source>
        <dbReference type="ARBA" id="ARBA00001947"/>
    </source>
</evidence>
<dbReference type="GO" id="GO:0006508">
    <property type="term" value="P:proteolysis"/>
    <property type="evidence" value="ECO:0007669"/>
    <property type="project" value="UniProtKB-KW"/>
</dbReference>
<accession>A0A917LWS0</accession>